<evidence type="ECO:0000256" key="1">
    <source>
        <dbReference type="ARBA" id="ARBA00043978"/>
    </source>
</evidence>
<keyword evidence="4" id="KW-1185">Reference proteome</keyword>
<reference evidence="3 4" key="1">
    <citation type="journal article" date="2013" name="BMC Genomics">
        <title>Reconstruction of the lipid metabolism for the microalga Monoraphidium neglectum from its genome sequence reveals characteristics suitable for biofuel production.</title>
        <authorList>
            <person name="Bogen C."/>
            <person name="Al-Dilaimi A."/>
            <person name="Albersmeier A."/>
            <person name="Wichmann J."/>
            <person name="Grundmann M."/>
            <person name="Rupp O."/>
            <person name="Lauersen K.J."/>
            <person name="Blifernez-Klassen O."/>
            <person name="Kalinowski J."/>
            <person name="Goesmann A."/>
            <person name="Mussgnug J.H."/>
            <person name="Kruse O."/>
        </authorList>
    </citation>
    <scope>NUCLEOTIDE SEQUENCE [LARGE SCALE GENOMIC DNA]</scope>
    <source>
        <strain evidence="3 4">SAG 48.87</strain>
    </source>
</reference>
<feature type="compositionally biased region" description="Polar residues" evidence="2">
    <location>
        <begin position="1"/>
        <end position="10"/>
    </location>
</feature>
<dbReference type="Pfam" id="PF10674">
    <property type="entry name" value="Ycf54"/>
    <property type="match status" value="1"/>
</dbReference>
<evidence type="ECO:0008006" key="5">
    <source>
        <dbReference type="Google" id="ProtNLM"/>
    </source>
</evidence>
<evidence type="ECO:0000313" key="3">
    <source>
        <dbReference type="EMBL" id="KIZ00617.1"/>
    </source>
</evidence>
<dbReference type="GeneID" id="25740219"/>
<dbReference type="RefSeq" id="XP_013899636.1">
    <property type="nucleotide sequence ID" value="XM_014044182.1"/>
</dbReference>
<comment type="similarity">
    <text evidence="1">Belongs to the ycf54 family.</text>
</comment>
<name>A0A0D2MJ23_9CHLO</name>
<accession>A0A0D2MJ23</accession>
<dbReference type="KEGG" id="mng:MNEG_7343"/>
<gene>
    <name evidence="3" type="ORF">MNEG_7343</name>
</gene>
<dbReference type="STRING" id="145388.A0A0D2MJ23"/>
<dbReference type="AlphaFoldDB" id="A0A0D2MJ23"/>
<evidence type="ECO:0000313" key="4">
    <source>
        <dbReference type="Proteomes" id="UP000054498"/>
    </source>
</evidence>
<dbReference type="InterPro" id="IPR019616">
    <property type="entry name" value="Ycf54"/>
</dbReference>
<organism evidence="3 4">
    <name type="scientific">Monoraphidium neglectum</name>
    <dbReference type="NCBI Taxonomy" id="145388"/>
    <lineage>
        <taxon>Eukaryota</taxon>
        <taxon>Viridiplantae</taxon>
        <taxon>Chlorophyta</taxon>
        <taxon>core chlorophytes</taxon>
        <taxon>Chlorophyceae</taxon>
        <taxon>CS clade</taxon>
        <taxon>Sphaeropleales</taxon>
        <taxon>Selenastraceae</taxon>
        <taxon>Monoraphidium</taxon>
    </lineage>
</organism>
<dbReference type="Gene3D" id="3.30.70.1860">
    <property type="entry name" value="Uncharacterised protein family Ycf54"/>
    <property type="match status" value="1"/>
</dbReference>
<protein>
    <recommendedName>
        <fullName evidence="5">Ycf54-like protein</fullName>
    </recommendedName>
</protein>
<dbReference type="PANTHER" id="PTHR35319:SF2">
    <property type="entry name" value="YCF54"/>
    <property type="match status" value="1"/>
</dbReference>
<dbReference type="PANTHER" id="PTHR35319">
    <property type="match status" value="1"/>
</dbReference>
<sequence>MAQSMRTAATGTECRAFSSGRRAAAPRAAAPARRVQQQQQQQCMRAAAPAPMVAARRPTLVQAVASQQSSAQQQQASGEKVWWALVANAEFYCAEVQNESVAEQLREKARYFREQGKEQDFFLVPNPKWLDAKYPAQGKQVRRPCLALVSTDTTWITFMKLRLDRVLKIELVGLTTEEVLEAGEALPEFKRPEIKTSPYPWYSAGWWEKFYPPSSQ</sequence>
<evidence type="ECO:0000256" key="2">
    <source>
        <dbReference type="SAM" id="MobiDB-lite"/>
    </source>
</evidence>
<dbReference type="InterPro" id="IPR038409">
    <property type="entry name" value="Ycf54-like_sf"/>
</dbReference>
<dbReference type="EMBL" id="KK101509">
    <property type="protein sequence ID" value="KIZ00617.1"/>
    <property type="molecule type" value="Genomic_DNA"/>
</dbReference>
<dbReference type="OrthoDB" id="5200at2759"/>
<proteinExistence type="inferred from homology"/>
<dbReference type="Proteomes" id="UP000054498">
    <property type="component" value="Unassembled WGS sequence"/>
</dbReference>
<feature type="region of interest" description="Disordered" evidence="2">
    <location>
        <begin position="1"/>
        <end position="28"/>
    </location>
</feature>